<evidence type="ECO:0000313" key="4">
    <source>
        <dbReference type="RefSeq" id="XP_065648201.1"/>
    </source>
</evidence>
<keyword evidence="3" id="KW-1185">Reference proteome</keyword>
<reference evidence="4" key="1">
    <citation type="submission" date="2025-08" db="UniProtKB">
        <authorList>
            <consortium name="RefSeq"/>
        </authorList>
    </citation>
    <scope>IDENTIFICATION</scope>
</reference>
<dbReference type="InterPro" id="IPR039646">
    <property type="entry name" value="ZNHIT2"/>
</dbReference>
<dbReference type="PANTHER" id="PTHR15555:SF0">
    <property type="entry name" value="ZINC FINGER HIT DOMAIN-CONTAINING PROTEIN 2"/>
    <property type="match status" value="1"/>
</dbReference>
<dbReference type="Pfam" id="PF04438">
    <property type="entry name" value="zf-HIT"/>
    <property type="match status" value="1"/>
</dbReference>
<gene>
    <name evidence="4" type="primary">LOC101238020</name>
</gene>
<dbReference type="InterPro" id="IPR007529">
    <property type="entry name" value="Znf_HIT"/>
</dbReference>
<keyword evidence="1" id="KW-0863">Zinc-finger</keyword>
<evidence type="ECO:0000256" key="1">
    <source>
        <dbReference type="PROSITE-ProRule" id="PRU00453"/>
    </source>
</evidence>
<sequence>MEEKSSKCLFCQKPSKYTCPRCFIQYCSTICYKSEQHLECSENFYKEEVLRELKSMKGTPAEKQKIIQMLMTEKKENEDFLNSDVSQRLKDICLNDTDSLWDRLTEDEKHIFLKKIRSGNINFLSDWQPWWEVERLKVIDISDKFIQVECPKILKNIPDLKHMLSKSPNSNVQYSIMEVILVYIYSMRLHNGDLYDYPEDSLNIIFSLSKSLSQNFMFDSLSCVIYTLTENINRNKLVNASLITLYLKDAELILVSKDHYVLVLLSDLYRFLKWCKKYFPSKLGMASTIYKTMKKLYFYIAFAKQFNNIVSELSLELYSIRNKMVEESKLINQQRNGIEANLERLKLKQQQQVLIEEIH</sequence>
<proteinExistence type="predicted"/>
<keyword evidence="1" id="KW-0479">Metal-binding</keyword>
<dbReference type="PROSITE" id="PS51083">
    <property type="entry name" value="ZF_HIT"/>
    <property type="match status" value="1"/>
</dbReference>
<dbReference type="CDD" id="cd23024">
    <property type="entry name" value="zf-HIT_ZNHIT2-3"/>
    <property type="match status" value="1"/>
</dbReference>
<dbReference type="RefSeq" id="XP_065648201.1">
    <property type="nucleotide sequence ID" value="XM_065792129.1"/>
</dbReference>
<dbReference type="Gene3D" id="3.30.60.190">
    <property type="match status" value="1"/>
</dbReference>
<dbReference type="PANTHER" id="PTHR15555">
    <property type="entry name" value="ZINC FINGER HIT DOMAIN CONTAINING PROTEIN 2 PROTEIN FON -RELATED"/>
    <property type="match status" value="1"/>
</dbReference>
<evidence type="ECO:0000259" key="2">
    <source>
        <dbReference type="PROSITE" id="PS51083"/>
    </source>
</evidence>
<dbReference type="SUPFAM" id="SSF144232">
    <property type="entry name" value="HIT/MYND zinc finger-like"/>
    <property type="match status" value="1"/>
</dbReference>
<feature type="domain" description="HIT-type" evidence="2">
    <location>
        <begin position="8"/>
        <end position="40"/>
    </location>
</feature>
<name>A0ABM4BGR0_HYDVU</name>
<dbReference type="GeneID" id="101238020"/>
<accession>A0ABM4BGR0</accession>
<dbReference type="Proteomes" id="UP001652625">
    <property type="component" value="Chromosome 03"/>
</dbReference>
<evidence type="ECO:0000313" key="3">
    <source>
        <dbReference type="Proteomes" id="UP001652625"/>
    </source>
</evidence>
<keyword evidence="1" id="KW-0862">Zinc</keyword>
<organism evidence="3 4">
    <name type="scientific">Hydra vulgaris</name>
    <name type="common">Hydra</name>
    <name type="synonym">Hydra attenuata</name>
    <dbReference type="NCBI Taxonomy" id="6087"/>
    <lineage>
        <taxon>Eukaryota</taxon>
        <taxon>Metazoa</taxon>
        <taxon>Cnidaria</taxon>
        <taxon>Hydrozoa</taxon>
        <taxon>Hydroidolina</taxon>
        <taxon>Anthoathecata</taxon>
        <taxon>Aplanulata</taxon>
        <taxon>Hydridae</taxon>
        <taxon>Hydra</taxon>
    </lineage>
</organism>
<protein>
    <submittedName>
        <fullName evidence="4">Zinc finger HIT domain-containing protein 2 isoform X2</fullName>
    </submittedName>
</protein>